<evidence type="ECO:0000313" key="2">
    <source>
        <dbReference type="Proteomes" id="UP000094056"/>
    </source>
</evidence>
<proteinExistence type="predicted"/>
<comment type="caution">
    <text evidence="1">The sequence shown here is derived from an EMBL/GenBank/DDBJ whole genome shotgun (WGS) entry which is preliminary data.</text>
</comment>
<protein>
    <submittedName>
        <fullName evidence="1">Uncharacterized protein</fullName>
    </submittedName>
</protein>
<gene>
    <name evidence="1" type="ORF">SCARUB_04980</name>
</gene>
<name>A0A1E3X2R2_9BACT</name>
<evidence type="ECO:0000313" key="1">
    <source>
        <dbReference type="EMBL" id="ODS29915.1"/>
    </source>
</evidence>
<dbReference type="Proteomes" id="UP000094056">
    <property type="component" value="Unassembled WGS sequence"/>
</dbReference>
<accession>A0A1E3X2R2</accession>
<sequence length="316" mass="35896">MENETPTQVRVRLMIKDPYGIELPSSPYLYKDLAPDGVASFTWKCDVEESDAGLNYQAVMLDNSEPPNELQATNFHIAKPMNVEYDHMEGLDVWNGHLDDSSRKEVLDIFKEVVLDLNMDPDEQNLPDYVDQDGIPGPFPDDFEEILLYVNAHYNTTLGYSWHLLAVDNYELNGPTYQGNPGITITPPASNQVRNIASERFSFIFVQDIDNYAANEGWSIEKTDSLKWEVIAHELGHQRAGLTHPLDSEGSQYHNQLMDLDENYGEDAVCIMQSNAWGWLPGGEIRFCTQDYPYQDAYYQHNSTCLGNIITNLNAN</sequence>
<organism evidence="1 2">
    <name type="scientific">Candidatus Scalindua rubra</name>
    <dbReference type="NCBI Taxonomy" id="1872076"/>
    <lineage>
        <taxon>Bacteria</taxon>
        <taxon>Pseudomonadati</taxon>
        <taxon>Planctomycetota</taxon>
        <taxon>Candidatus Brocadiia</taxon>
        <taxon>Candidatus Brocadiales</taxon>
        <taxon>Candidatus Scalinduaceae</taxon>
        <taxon>Candidatus Scalindua</taxon>
    </lineage>
</organism>
<reference evidence="1 2" key="1">
    <citation type="submission" date="2016-07" db="EMBL/GenBank/DDBJ databases">
        <title>Draft genome of Scalindua rubra, obtained from a brine-seawater interface in the Red Sea, sheds light on salt adaptation in anammox bacteria.</title>
        <authorList>
            <person name="Speth D.R."/>
            <person name="Lagkouvardos I."/>
            <person name="Wang Y."/>
            <person name="Qian P.-Y."/>
            <person name="Dutilh B.E."/>
            <person name="Jetten M.S."/>
        </authorList>
    </citation>
    <scope>NUCLEOTIDE SEQUENCE [LARGE SCALE GENOMIC DNA]</scope>
    <source>
        <strain evidence="1">BSI-1</strain>
    </source>
</reference>
<dbReference type="EMBL" id="MAYW01000332">
    <property type="protein sequence ID" value="ODS29915.1"/>
    <property type="molecule type" value="Genomic_DNA"/>
</dbReference>
<dbReference type="AlphaFoldDB" id="A0A1E3X2R2"/>